<evidence type="ECO:0000313" key="10">
    <source>
        <dbReference type="EMBL" id="CRG99061.1"/>
    </source>
</evidence>
<feature type="compositionally biased region" description="Basic and acidic residues" evidence="8">
    <location>
        <begin position="34"/>
        <end position="50"/>
    </location>
</feature>
<evidence type="ECO:0000313" key="11">
    <source>
        <dbReference type="Proteomes" id="UP000220158"/>
    </source>
</evidence>
<keyword evidence="7" id="KW-0175">Coiled coil</keyword>
<evidence type="ECO:0000256" key="6">
    <source>
        <dbReference type="PROSITE-ProRule" id="PRU00176"/>
    </source>
</evidence>
<dbReference type="GeneID" id="39735162"/>
<dbReference type="InterPro" id="IPR035979">
    <property type="entry name" value="RBD_domain_sf"/>
</dbReference>
<dbReference type="OrthoDB" id="439808at2759"/>
<dbReference type="Gene3D" id="3.30.70.330">
    <property type="match status" value="2"/>
</dbReference>
<evidence type="ECO:0000256" key="5">
    <source>
        <dbReference type="ARBA" id="ARBA00023242"/>
    </source>
</evidence>
<keyword evidence="2" id="KW-0507">mRNA processing</keyword>
<dbReference type="VEuPathDB" id="PlasmoDB:PRELSG_0603600"/>
<dbReference type="RefSeq" id="XP_028532069.1">
    <property type="nucleotide sequence ID" value="XM_028675485.1"/>
</dbReference>
<dbReference type="KEGG" id="prel:PRELSG_0603600"/>
<evidence type="ECO:0000259" key="9">
    <source>
        <dbReference type="PROSITE" id="PS50102"/>
    </source>
</evidence>
<protein>
    <submittedName>
        <fullName evidence="10">Large subunit rRNA processing RRM protein, putative</fullName>
    </submittedName>
</protein>
<keyword evidence="5" id="KW-0539">Nucleus</keyword>
<dbReference type="Proteomes" id="UP000220158">
    <property type="component" value="Chromosome 6"/>
</dbReference>
<dbReference type="PANTHER" id="PTHR48028">
    <property type="entry name" value="GLYCINE-RICH RNA-BINDING PROTEIN RZ1A"/>
    <property type="match status" value="1"/>
</dbReference>
<dbReference type="AlphaFoldDB" id="A0A1J1H6J8"/>
<keyword evidence="4" id="KW-0508">mRNA splicing</keyword>
<evidence type="ECO:0000256" key="4">
    <source>
        <dbReference type="ARBA" id="ARBA00023187"/>
    </source>
</evidence>
<accession>A0A1J1H6J8</accession>
<dbReference type="SMART" id="SM00360">
    <property type="entry name" value="RRM"/>
    <property type="match status" value="1"/>
</dbReference>
<proteinExistence type="predicted"/>
<comment type="subcellular location">
    <subcellularLocation>
        <location evidence="1">Nucleus</location>
    </subcellularLocation>
</comment>
<keyword evidence="11" id="KW-1185">Reference proteome</keyword>
<dbReference type="GO" id="GO:0008380">
    <property type="term" value="P:RNA splicing"/>
    <property type="evidence" value="ECO:0007669"/>
    <property type="project" value="UniProtKB-KW"/>
</dbReference>
<organism evidence="10 11">
    <name type="scientific">Plasmodium relictum</name>
    <dbReference type="NCBI Taxonomy" id="85471"/>
    <lineage>
        <taxon>Eukaryota</taxon>
        <taxon>Sar</taxon>
        <taxon>Alveolata</taxon>
        <taxon>Apicomplexa</taxon>
        <taxon>Aconoidasida</taxon>
        <taxon>Haemosporida</taxon>
        <taxon>Plasmodiidae</taxon>
        <taxon>Plasmodium</taxon>
        <taxon>Plasmodium (Haemamoeba)</taxon>
    </lineage>
</organism>
<evidence type="ECO:0000256" key="3">
    <source>
        <dbReference type="ARBA" id="ARBA00022884"/>
    </source>
</evidence>
<feature type="region of interest" description="Disordered" evidence="8">
    <location>
        <begin position="19"/>
        <end position="60"/>
    </location>
</feature>
<feature type="coiled-coil region" evidence="7">
    <location>
        <begin position="361"/>
        <end position="388"/>
    </location>
</feature>
<dbReference type="PANTHER" id="PTHR48028:SF4">
    <property type="entry name" value="SC35-LIKE SPLICING FACTOR"/>
    <property type="match status" value="1"/>
</dbReference>
<dbReference type="Pfam" id="PF00076">
    <property type="entry name" value="RRM_1"/>
    <property type="match status" value="1"/>
</dbReference>
<dbReference type="CDD" id="cd00590">
    <property type="entry name" value="RRM_SF"/>
    <property type="match status" value="1"/>
</dbReference>
<dbReference type="GO" id="GO:0006397">
    <property type="term" value="P:mRNA processing"/>
    <property type="evidence" value="ECO:0007669"/>
    <property type="project" value="UniProtKB-KW"/>
</dbReference>
<keyword evidence="3 6" id="KW-0694">RNA-binding</keyword>
<dbReference type="PROSITE" id="PS50102">
    <property type="entry name" value="RRM"/>
    <property type="match status" value="1"/>
</dbReference>
<gene>
    <name evidence="10" type="ORF">PRELSG_0603600</name>
</gene>
<dbReference type="InterPro" id="IPR012677">
    <property type="entry name" value="Nucleotide-bd_a/b_plait_sf"/>
</dbReference>
<dbReference type="EMBL" id="LN835301">
    <property type="protein sequence ID" value="CRG99061.1"/>
    <property type="molecule type" value="Genomic_DNA"/>
</dbReference>
<evidence type="ECO:0000256" key="1">
    <source>
        <dbReference type="ARBA" id="ARBA00004123"/>
    </source>
</evidence>
<dbReference type="OMA" id="FMNISPV"/>
<evidence type="ECO:0000256" key="8">
    <source>
        <dbReference type="SAM" id="MobiDB-lite"/>
    </source>
</evidence>
<dbReference type="InterPro" id="IPR051106">
    <property type="entry name" value="RNA-bind/splicing_reg"/>
</dbReference>
<sequence>MENKDKILGANSIKIHKKFIEKNRKEKKRKILKEKKEKNKIKKGEKEYKNNIENSTKNVQTNKNNIKNLTDDSKVSKKDNKYNVKHNLKRKKKKKISKILKKLSSKNETKKEEISSVVKFLSKNEAVNLKINDKKNDGEITTNINSSKDKELKGLKKHTLQDEDEYKKKLFEKNKRTVFVGNVPLKNVTGPKLLKILNIKRSIVESIRFRSLPLEEKYANKKKLGVILKKFTDAKDNKNALITLKKEDYVPTLLSRNGTVYDGYVLRINKVGDNNFFNKKKSVCLRNLHKQLNEKDLYEMMKEVDEIKGIRILRDNITSCSTGVAFILFKNRSSVKKAIEMFNGKNINNRQIIVQKVIDKNEKDNEKKKNKETMKKEINKKFKKYRKKKKKYFRKKIRIKDKNVETS</sequence>
<reference evidence="10 11" key="1">
    <citation type="submission" date="2015-04" db="EMBL/GenBank/DDBJ databases">
        <authorList>
            <consortium name="Pathogen Informatics"/>
        </authorList>
    </citation>
    <scope>NUCLEOTIDE SEQUENCE [LARGE SCALE GENOMIC DNA]</scope>
    <source>
        <strain evidence="10 11">SGS1</strain>
    </source>
</reference>
<evidence type="ECO:0000256" key="7">
    <source>
        <dbReference type="SAM" id="Coils"/>
    </source>
</evidence>
<dbReference type="GO" id="GO:0005634">
    <property type="term" value="C:nucleus"/>
    <property type="evidence" value="ECO:0007669"/>
    <property type="project" value="UniProtKB-SubCell"/>
</dbReference>
<name>A0A1J1H6J8_PLARL</name>
<dbReference type="InterPro" id="IPR000504">
    <property type="entry name" value="RRM_dom"/>
</dbReference>
<dbReference type="GO" id="GO:0003723">
    <property type="term" value="F:RNA binding"/>
    <property type="evidence" value="ECO:0007669"/>
    <property type="project" value="UniProtKB-UniRule"/>
</dbReference>
<dbReference type="SUPFAM" id="SSF54928">
    <property type="entry name" value="RNA-binding domain, RBD"/>
    <property type="match status" value="1"/>
</dbReference>
<evidence type="ECO:0000256" key="2">
    <source>
        <dbReference type="ARBA" id="ARBA00022664"/>
    </source>
</evidence>
<feature type="domain" description="RRM" evidence="9">
    <location>
        <begin position="281"/>
        <end position="359"/>
    </location>
</feature>